<dbReference type="PANTHER" id="PTHR48006:SF100">
    <property type="entry name" value="LRR RECEPTOR-LIKE SERINE_THREONINE-KINASE-RELATED"/>
    <property type="match status" value="1"/>
</dbReference>
<dbReference type="Gramene" id="Psat03G0576600-T1">
    <property type="protein sequence ID" value="KAI5431724.1"/>
    <property type="gene ID" value="KIW84_035766"/>
</dbReference>
<dbReference type="InterPro" id="IPR011009">
    <property type="entry name" value="Kinase-like_dom_sf"/>
</dbReference>
<dbReference type="InterPro" id="IPR051824">
    <property type="entry name" value="LRR_Rcpt-Like_S/T_Kinase"/>
</dbReference>
<dbReference type="FunFam" id="1.10.510.10:FF:000583">
    <property type="entry name" value="Inactive leucine-rich repeat receptor-like protein kinase CORYNE"/>
    <property type="match status" value="1"/>
</dbReference>
<dbReference type="GO" id="GO:0005524">
    <property type="term" value="F:ATP binding"/>
    <property type="evidence" value="ECO:0007669"/>
    <property type="project" value="InterPro"/>
</dbReference>
<keyword evidence="2" id="KW-1133">Transmembrane helix</keyword>
<dbReference type="Proteomes" id="UP001058974">
    <property type="component" value="Chromosome 3"/>
</dbReference>
<keyword evidence="5" id="KW-1185">Reference proteome</keyword>
<dbReference type="FunFam" id="3.30.200.20:FF:000669">
    <property type="entry name" value="Inactive leucine-rich repeat receptor-like protein kinase CORYNE"/>
    <property type="match status" value="1"/>
</dbReference>
<dbReference type="EMBL" id="JAMSHJ010000003">
    <property type="protein sequence ID" value="KAI5431724.1"/>
    <property type="molecule type" value="Genomic_DNA"/>
</dbReference>
<dbReference type="InterPro" id="IPR000719">
    <property type="entry name" value="Prot_kinase_dom"/>
</dbReference>
<dbReference type="Gramene" id="Psat3g190240.1">
    <property type="protein sequence ID" value="Psat3g190240.1.cds"/>
    <property type="gene ID" value="Psat3g190240"/>
</dbReference>
<sequence>MGLICGCDFVSCVLMFKNRQTLFSLSSKLLVFQLLVLFLFCLRHDNTVQCHGRLSKHVSYESRSASEYKDDSKKIIVSVVLGVITGLIGSILFAFVIRRVVRYLNRTPILKGPVIFSPKIASKTLQLALSKENHLLGSSANGKYYKTVLENGLIIAVKKLTPFESNSQESKRKSVKRKIQMELELLASLRHRNLMSLRAYVRGNDGFSLVYDYVSTGSLADVMNRVRENELQIGWEVRLRIAVGVVKGLQYLHYTCVPQILHFNLKPTNVMLDGEFEPRLADYGLAKLLPNLDRGTSLNTPPECLHNCSRYTEKSDIFSFGMILGVLLTGKDPTDPFFGEPARGGSLGCWLRHLKQAGEEREALDKSILGEQGEEDEMLMAVGIAAACLSDMPADRPSSDELVHMLTQLNSF</sequence>
<dbReference type="PANTHER" id="PTHR48006">
    <property type="entry name" value="LEUCINE-RICH REPEAT-CONTAINING PROTEIN DDB_G0281931-RELATED"/>
    <property type="match status" value="1"/>
</dbReference>
<dbReference type="Gramene" id="PSAT_LOCUS11304_t1">
    <property type="protein sequence ID" value="CAL5191337.1"/>
    <property type="gene ID" value="PSAT_LOCUS11304"/>
</dbReference>
<dbReference type="GO" id="GO:0016020">
    <property type="term" value="C:membrane"/>
    <property type="evidence" value="ECO:0007669"/>
    <property type="project" value="UniProtKB-SubCell"/>
</dbReference>
<comment type="subcellular location">
    <subcellularLocation>
        <location evidence="1">Membrane</location>
        <topology evidence="1">Single-pass type I membrane protein</topology>
    </subcellularLocation>
</comment>
<accession>A0A9D5B749</accession>
<dbReference type="Gene3D" id="3.30.200.20">
    <property type="entry name" value="Phosphorylase Kinase, domain 1"/>
    <property type="match status" value="1"/>
</dbReference>
<name>A0A9D5B749_PEA</name>
<proteinExistence type="predicted"/>
<reference evidence="4 5" key="1">
    <citation type="journal article" date="2022" name="Nat. Genet.">
        <title>Improved pea reference genome and pan-genome highlight genomic features and evolutionary characteristics.</title>
        <authorList>
            <person name="Yang T."/>
            <person name="Liu R."/>
            <person name="Luo Y."/>
            <person name="Hu S."/>
            <person name="Wang D."/>
            <person name="Wang C."/>
            <person name="Pandey M.K."/>
            <person name="Ge S."/>
            <person name="Xu Q."/>
            <person name="Li N."/>
            <person name="Li G."/>
            <person name="Huang Y."/>
            <person name="Saxena R.K."/>
            <person name="Ji Y."/>
            <person name="Li M."/>
            <person name="Yan X."/>
            <person name="He Y."/>
            <person name="Liu Y."/>
            <person name="Wang X."/>
            <person name="Xiang C."/>
            <person name="Varshney R.K."/>
            <person name="Ding H."/>
            <person name="Gao S."/>
            <person name="Zong X."/>
        </authorList>
    </citation>
    <scope>NUCLEOTIDE SEQUENCE [LARGE SCALE GENOMIC DNA]</scope>
    <source>
        <strain evidence="4 5">cv. Zhongwan 6</strain>
    </source>
</reference>
<evidence type="ECO:0000256" key="1">
    <source>
        <dbReference type="ARBA" id="ARBA00004479"/>
    </source>
</evidence>
<dbReference type="PROSITE" id="PS50011">
    <property type="entry name" value="PROTEIN_KINASE_DOM"/>
    <property type="match status" value="1"/>
</dbReference>
<gene>
    <name evidence="4" type="ORF">KIW84_035766</name>
</gene>
<dbReference type="Gene3D" id="1.10.510.10">
    <property type="entry name" value="Transferase(Phosphotransferase) domain 1"/>
    <property type="match status" value="1"/>
</dbReference>
<keyword evidence="2" id="KW-0812">Transmembrane</keyword>
<comment type="caution">
    <text evidence="4">The sequence shown here is derived from an EMBL/GenBank/DDBJ whole genome shotgun (WGS) entry which is preliminary data.</text>
</comment>
<dbReference type="AlphaFoldDB" id="A0A9D5B749"/>
<dbReference type="Pfam" id="PF00069">
    <property type="entry name" value="Pkinase"/>
    <property type="match status" value="1"/>
</dbReference>
<feature type="transmembrane region" description="Helical" evidence="2">
    <location>
        <begin position="21"/>
        <end position="40"/>
    </location>
</feature>
<evidence type="ECO:0000313" key="4">
    <source>
        <dbReference type="EMBL" id="KAI5431724.1"/>
    </source>
</evidence>
<organism evidence="4 5">
    <name type="scientific">Pisum sativum</name>
    <name type="common">Garden pea</name>
    <name type="synonym">Lathyrus oleraceus</name>
    <dbReference type="NCBI Taxonomy" id="3888"/>
    <lineage>
        <taxon>Eukaryota</taxon>
        <taxon>Viridiplantae</taxon>
        <taxon>Streptophyta</taxon>
        <taxon>Embryophyta</taxon>
        <taxon>Tracheophyta</taxon>
        <taxon>Spermatophyta</taxon>
        <taxon>Magnoliopsida</taxon>
        <taxon>eudicotyledons</taxon>
        <taxon>Gunneridae</taxon>
        <taxon>Pentapetalae</taxon>
        <taxon>rosids</taxon>
        <taxon>fabids</taxon>
        <taxon>Fabales</taxon>
        <taxon>Fabaceae</taxon>
        <taxon>Papilionoideae</taxon>
        <taxon>50 kb inversion clade</taxon>
        <taxon>NPAAA clade</taxon>
        <taxon>Hologalegina</taxon>
        <taxon>IRL clade</taxon>
        <taxon>Fabeae</taxon>
        <taxon>Lathyrus</taxon>
    </lineage>
</organism>
<keyword evidence="2" id="KW-0472">Membrane</keyword>
<feature type="domain" description="Protein kinase" evidence="3">
    <location>
        <begin position="130"/>
        <end position="412"/>
    </location>
</feature>
<evidence type="ECO:0000256" key="2">
    <source>
        <dbReference type="SAM" id="Phobius"/>
    </source>
</evidence>
<protein>
    <recommendedName>
        <fullName evidence="3">Protein kinase domain-containing protein</fullName>
    </recommendedName>
</protein>
<dbReference type="SUPFAM" id="SSF56112">
    <property type="entry name" value="Protein kinase-like (PK-like)"/>
    <property type="match status" value="1"/>
</dbReference>
<evidence type="ECO:0000313" key="5">
    <source>
        <dbReference type="Proteomes" id="UP001058974"/>
    </source>
</evidence>
<dbReference type="OrthoDB" id="4062651at2759"/>
<feature type="transmembrane region" description="Helical" evidence="2">
    <location>
        <begin position="75"/>
        <end position="97"/>
    </location>
</feature>
<evidence type="ECO:0000259" key="3">
    <source>
        <dbReference type="PROSITE" id="PS50011"/>
    </source>
</evidence>
<dbReference type="GO" id="GO:0004672">
    <property type="term" value="F:protein kinase activity"/>
    <property type="evidence" value="ECO:0007669"/>
    <property type="project" value="InterPro"/>
</dbReference>